<organism evidence="7 8">
    <name type="scientific">Ramlibacter algicola</name>
    <dbReference type="NCBI Taxonomy" id="2795217"/>
    <lineage>
        <taxon>Bacteria</taxon>
        <taxon>Pseudomonadati</taxon>
        <taxon>Pseudomonadota</taxon>
        <taxon>Betaproteobacteria</taxon>
        <taxon>Burkholderiales</taxon>
        <taxon>Comamonadaceae</taxon>
        <taxon>Ramlibacter</taxon>
    </lineage>
</organism>
<dbReference type="PANTHER" id="PTHR43133:SF25">
    <property type="entry name" value="RNA POLYMERASE SIGMA FACTOR RFAY-RELATED"/>
    <property type="match status" value="1"/>
</dbReference>
<dbReference type="CDD" id="cd06171">
    <property type="entry name" value="Sigma70_r4"/>
    <property type="match status" value="1"/>
</dbReference>
<keyword evidence="8" id="KW-1185">Reference proteome</keyword>
<dbReference type="RefSeq" id="WP_200788651.1">
    <property type="nucleotide sequence ID" value="NZ_JAEDAO010000001.1"/>
</dbReference>
<reference evidence="7" key="1">
    <citation type="submission" date="2020-12" db="EMBL/GenBank/DDBJ databases">
        <title>Ramlibacter sp. nov., isolated from a freshwater alga, Cryptomonas.</title>
        <authorList>
            <person name="Kim H.M."/>
            <person name="Jeon C.O."/>
        </authorList>
    </citation>
    <scope>NUCLEOTIDE SEQUENCE</scope>
    <source>
        <strain evidence="7">CrO1</strain>
    </source>
</reference>
<dbReference type="NCBIfam" id="TIGR02937">
    <property type="entry name" value="sigma70-ECF"/>
    <property type="match status" value="1"/>
</dbReference>
<evidence type="ECO:0000313" key="7">
    <source>
        <dbReference type="EMBL" id="MBK0393697.1"/>
    </source>
</evidence>
<dbReference type="EMBL" id="JAEDAO010000001">
    <property type="protein sequence ID" value="MBK0393697.1"/>
    <property type="molecule type" value="Genomic_DNA"/>
</dbReference>
<keyword evidence="2" id="KW-0805">Transcription regulation</keyword>
<dbReference type="InterPro" id="IPR036388">
    <property type="entry name" value="WH-like_DNA-bd_sf"/>
</dbReference>
<comment type="similarity">
    <text evidence="1">Belongs to the sigma-70 factor family. ECF subfamily.</text>
</comment>
<keyword evidence="3" id="KW-0731">Sigma factor</keyword>
<proteinExistence type="inferred from homology"/>
<dbReference type="InterPro" id="IPR039425">
    <property type="entry name" value="RNA_pol_sigma-70-like"/>
</dbReference>
<dbReference type="InterPro" id="IPR013249">
    <property type="entry name" value="RNA_pol_sigma70_r4_t2"/>
</dbReference>
<dbReference type="Proteomes" id="UP000617041">
    <property type="component" value="Unassembled WGS sequence"/>
</dbReference>
<evidence type="ECO:0000256" key="3">
    <source>
        <dbReference type="ARBA" id="ARBA00023082"/>
    </source>
</evidence>
<gene>
    <name evidence="7" type="ORF">I8E28_13950</name>
</gene>
<dbReference type="Pfam" id="PF08281">
    <property type="entry name" value="Sigma70_r4_2"/>
    <property type="match status" value="1"/>
</dbReference>
<dbReference type="SUPFAM" id="SSF88946">
    <property type="entry name" value="Sigma2 domain of RNA polymerase sigma factors"/>
    <property type="match status" value="1"/>
</dbReference>
<dbReference type="Pfam" id="PF22029">
    <property type="entry name" value="PhyR_sigma2"/>
    <property type="match status" value="1"/>
</dbReference>
<dbReference type="InterPro" id="IPR013325">
    <property type="entry name" value="RNA_pol_sigma_r2"/>
</dbReference>
<evidence type="ECO:0000259" key="6">
    <source>
        <dbReference type="Pfam" id="PF22029"/>
    </source>
</evidence>
<dbReference type="GO" id="GO:0016987">
    <property type="term" value="F:sigma factor activity"/>
    <property type="evidence" value="ECO:0007669"/>
    <property type="project" value="UniProtKB-KW"/>
</dbReference>
<name>A0A934USN9_9BURK</name>
<dbReference type="Gene3D" id="1.10.1740.10">
    <property type="match status" value="1"/>
</dbReference>
<accession>A0A934USN9</accession>
<comment type="caution">
    <text evidence="7">The sequence shown here is derived from an EMBL/GenBank/DDBJ whole genome shotgun (WGS) entry which is preliminary data.</text>
</comment>
<sequence>MPDTPDDLRLQIAALLPRLRRFGRALTRSPDDADDVVQAAVEKALRRIGQWAPGTRLDSWMFRIMQTTWIDEVRARERRGRTVVHEDEAVEICASPTDAQIDALAVRKAVGQLGDDQRAVVGLVLVEGLSYKEAAEVLGIPVGTLTSRLARAREVLQRMLGDAPASTVEQEP</sequence>
<dbReference type="PANTHER" id="PTHR43133">
    <property type="entry name" value="RNA POLYMERASE ECF-TYPE SIGMA FACTO"/>
    <property type="match status" value="1"/>
</dbReference>
<evidence type="ECO:0000256" key="4">
    <source>
        <dbReference type="ARBA" id="ARBA00023163"/>
    </source>
</evidence>
<protein>
    <submittedName>
        <fullName evidence="7">Sigma-70 family RNA polymerase sigma factor</fullName>
    </submittedName>
</protein>
<evidence type="ECO:0000259" key="5">
    <source>
        <dbReference type="Pfam" id="PF08281"/>
    </source>
</evidence>
<evidence type="ECO:0000256" key="1">
    <source>
        <dbReference type="ARBA" id="ARBA00010641"/>
    </source>
</evidence>
<evidence type="ECO:0000313" key="8">
    <source>
        <dbReference type="Proteomes" id="UP000617041"/>
    </source>
</evidence>
<dbReference type="InterPro" id="IPR014284">
    <property type="entry name" value="RNA_pol_sigma-70_dom"/>
</dbReference>
<dbReference type="InterPro" id="IPR013324">
    <property type="entry name" value="RNA_pol_sigma_r3/r4-like"/>
</dbReference>
<dbReference type="AlphaFoldDB" id="A0A934USN9"/>
<dbReference type="InterPro" id="IPR053866">
    <property type="entry name" value="PhyR_sigma2"/>
</dbReference>
<keyword evidence="4" id="KW-0804">Transcription</keyword>
<dbReference type="Gene3D" id="1.10.10.10">
    <property type="entry name" value="Winged helix-like DNA-binding domain superfamily/Winged helix DNA-binding domain"/>
    <property type="match status" value="1"/>
</dbReference>
<feature type="domain" description="PhyR sigma2" evidence="6">
    <location>
        <begin position="12"/>
        <end position="65"/>
    </location>
</feature>
<evidence type="ECO:0000256" key="2">
    <source>
        <dbReference type="ARBA" id="ARBA00023015"/>
    </source>
</evidence>
<feature type="domain" description="RNA polymerase sigma factor 70 region 4 type 2" evidence="5">
    <location>
        <begin position="104"/>
        <end position="154"/>
    </location>
</feature>
<dbReference type="GO" id="GO:0003677">
    <property type="term" value="F:DNA binding"/>
    <property type="evidence" value="ECO:0007669"/>
    <property type="project" value="InterPro"/>
</dbReference>
<dbReference type="SUPFAM" id="SSF88659">
    <property type="entry name" value="Sigma3 and sigma4 domains of RNA polymerase sigma factors"/>
    <property type="match status" value="1"/>
</dbReference>
<dbReference type="GO" id="GO:0006352">
    <property type="term" value="P:DNA-templated transcription initiation"/>
    <property type="evidence" value="ECO:0007669"/>
    <property type="project" value="InterPro"/>
</dbReference>